<dbReference type="PANTHER" id="PTHR43767">
    <property type="entry name" value="LONG-CHAIN-FATTY-ACID--COA LIGASE"/>
    <property type="match status" value="1"/>
</dbReference>
<reference evidence="2" key="1">
    <citation type="submission" date="2018-05" db="EMBL/GenBank/DDBJ databases">
        <authorList>
            <person name="Lanie J.A."/>
            <person name="Ng W.-L."/>
            <person name="Kazmierczak K.M."/>
            <person name="Andrzejewski T.M."/>
            <person name="Davidsen T.M."/>
            <person name="Wayne K.J."/>
            <person name="Tettelin H."/>
            <person name="Glass J.I."/>
            <person name="Rusch D."/>
            <person name="Podicherti R."/>
            <person name="Tsui H.-C.T."/>
            <person name="Winkler M.E."/>
        </authorList>
    </citation>
    <scope>NUCLEOTIDE SEQUENCE</scope>
</reference>
<sequence length="149" mass="16273">MLPPLENPIGATTLGDLLLRAADNHPDSDAIVFPECRQSYAELAERAYQRARGLQGIGVRAGDHVGLLLPTCIEFPEFFFGIALCGAVAVPINARYQARELAYLIENADLVTIVTTDKIAEHVDFVERLTAGLSRLNLAEEPLNLDIET</sequence>
<evidence type="ECO:0000313" key="2">
    <source>
        <dbReference type="EMBL" id="SVB20929.1"/>
    </source>
</evidence>
<organism evidence="2">
    <name type="scientific">marine metagenome</name>
    <dbReference type="NCBI Taxonomy" id="408172"/>
    <lineage>
        <taxon>unclassified sequences</taxon>
        <taxon>metagenomes</taxon>
        <taxon>ecological metagenomes</taxon>
    </lineage>
</organism>
<accession>A0A382C4Y3</accession>
<dbReference type="Pfam" id="PF00501">
    <property type="entry name" value="AMP-binding"/>
    <property type="match status" value="1"/>
</dbReference>
<dbReference type="AlphaFoldDB" id="A0A382C4Y3"/>
<dbReference type="InterPro" id="IPR050237">
    <property type="entry name" value="ATP-dep_AMP-bd_enzyme"/>
</dbReference>
<dbReference type="InterPro" id="IPR000873">
    <property type="entry name" value="AMP-dep_synth/lig_dom"/>
</dbReference>
<dbReference type="PANTHER" id="PTHR43767:SF1">
    <property type="entry name" value="NONRIBOSOMAL PEPTIDE SYNTHASE PES1 (EUROFUNG)-RELATED"/>
    <property type="match status" value="1"/>
</dbReference>
<dbReference type="EMBL" id="UINC01032751">
    <property type="protein sequence ID" value="SVB20929.1"/>
    <property type="molecule type" value="Genomic_DNA"/>
</dbReference>
<gene>
    <name evidence="2" type="ORF">METZ01_LOCUS173783</name>
</gene>
<protein>
    <recommendedName>
        <fullName evidence="1">AMP-dependent synthetase/ligase domain-containing protein</fullName>
    </recommendedName>
</protein>
<dbReference type="Gene3D" id="3.40.50.980">
    <property type="match status" value="1"/>
</dbReference>
<name>A0A382C4Y3_9ZZZZ</name>
<feature type="non-terminal residue" evidence="2">
    <location>
        <position position="149"/>
    </location>
</feature>
<feature type="domain" description="AMP-dependent synthetase/ligase" evidence="1">
    <location>
        <begin position="20"/>
        <end position="129"/>
    </location>
</feature>
<proteinExistence type="predicted"/>
<evidence type="ECO:0000259" key="1">
    <source>
        <dbReference type="Pfam" id="PF00501"/>
    </source>
</evidence>
<dbReference type="SUPFAM" id="SSF56801">
    <property type="entry name" value="Acetyl-CoA synthetase-like"/>
    <property type="match status" value="1"/>
</dbReference>